<dbReference type="Gene3D" id="3.30.1490.20">
    <property type="entry name" value="ATP-grasp fold, A domain"/>
    <property type="match status" value="1"/>
</dbReference>
<protein>
    <recommendedName>
        <fullName evidence="2">ATP-grasp domain-containing protein</fullName>
    </recommendedName>
</protein>
<keyword evidence="1" id="KW-0547">Nucleotide-binding</keyword>
<dbReference type="SUPFAM" id="SSF56059">
    <property type="entry name" value="Glutathione synthetase ATP-binding domain-like"/>
    <property type="match status" value="1"/>
</dbReference>
<dbReference type="InterPro" id="IPR011761">
    <property type="entry name" value="ATP-grasp"/>
</dbReference>
<dbReference type="PANTHER" id="PTHR21621">
    <property type="entry name" value="RIBOSOMAL PROTEIN S6 MODIFICATION PROTEIN"/>
    <property type="match status" value="1"/>
</dbReference>
<dbReference type="InterPro" id="IPR013815">
    <property type="entry name" value="ATP_grasp_subdomain_1"/>
</dbReference>
<evidence type="ECO:0000313" key="3">
    <source>
        <dbReference type="EMBL" id="GAA3536711.1"/>
    </source>
</evidence>
<dbReference type="PANTHER" id="PTHR21621:SF0">
    <property type="entry name" value="BETA-CITRYLGLUTAMATE SYNTHASE B-RELATED"/>
    <property type="match status" value="1"/>
</dbReference>
<comment type="caution">
    <text evidence="3">The sequence shown here is derived from an EMBL/GenBank/DDBJ whole genome shotgun (WGS) entry which is preliminary data.</text>
</comment>
<sequence>MTIPIKPAFPSGTRLIISLFESGSLTNVSGVDVEPDYGYITRIRYLSGAVRVTYGSNIGINPSAASEVVKDKGYAKKLLSWSGFDCPPGETFVLPWWAARIKSDSDGHSSVESLLARVDGQLQYPVYVKPVDGSKGVNVWRCRNDGDLVAAIRLFDEERIRVAVVECAVDLPDFRLAVLDGGLVAAYQRLPLSIVGDGRSSISGLLQRRLYELASAGRKISLNPRDGRVSSRLVALGAKWEDVPAGGQVVQLLDLSNLSAGGTPVDLTTVVHPRWTELACRVAREFGLRLCGVDLACNDLTKADGAYSVLEVNASPGLDHYSSLGIEHDRRVRDLYQRLLNSEP</sequence>
<dbReference type="Pfam" id="PF08443">
    <property type="entry name" value="RimK"/>
    <property type="match status" value="1"/>
</dbReference>
<accession>A0ABP6VNX3</accession>
<reference evidence="4" key="1">
    <citation type="journal article" date="2019" name="Int. J. Syst. Evol. Microbiol.">
        <title>The Global Catalogue of Microorganisms (GCM) 10K type strain sequencing project: providing services to taxonomists for standard genome sequencing and annotation.</title>
        <authorList>
            <consortium name="The Broad Institute Genomics Platform"/>
            <consortium name="The Broad Institute Genome Sequencing Center for Infectious Disease"/>
            <person name="Wu L."/>
            <person name="Ma J."/>
        </authorList>
    </citation>
    <scope>NUCLEOTIDE SEQUENCE [LARGE SCALE GENOMIC DNA]</scope>
    <source>
        <strain evidence="4">JCM 16928</strain>
    </source>
</reference>
<organism evidence="3 4">
    <name type="scientific">Kribbella ginsengisoli</name>
    <dbReference type="NCBI Taxonomy" id="363865"/>
    <lineage>
        <taxon>Bacteria</taxon>
        <taxon>Bacillati</taxon>
        <taxon>Actinomycetota</taxon>
        <taxon>Actinomycetes</taxon>
        <taxon>Propionibacteriales</taxon>
        <taxon>Kribbellaceae</taxon>
        <taxon>Kribbella</taxon>
    </lineage>
</organism>
<dbReference type="EMBL" id="BAABAA010000001">
    <property type="protein sequence ID" value="GAA3536711.1"/>
    <property type="molecule type" value="Genomic_DNA"/>
</dbReference>
<dbReference type="PROSITE" id="PS50975">
    <property type="entry name" value="ATP_GRASP"/>
    <property type="match status" value="1"/>
</dbReference>
<proteinExistence type="predicted"/>
<dbReference type="RefSeq" id="WP_344835907.1">
    <property type="nucleotide sequence ID" value="NZ_BAABAA010000001.1"/>
</dbReference>
<keyword evidence="1" id="KW-0067">ATP-binding</keyword>
<dbReference type="Gene3D" id="3.30.470.20">
    <property type="entry name" value="ATP-grasp fold, B domain"/>
    <property type="match status" value="2"/>
</dbReference>
<gene>
    <name evidence="3" type="ORF">GCM10022235_00200</name>
</gene>
<evidence type="ECO:0000259" key="2">
    <source>
        <dbReference type="PROSITE" id="PS50975"/>
    </source>
</evidence>
<feature type="domain" description="ATP-grasp" evidence="2">
    <location>
        <begin position="76"/>
        <end position="341"/>
    </location>
</feature>
<evidence type="ECO:0000256" key="1">
    <source>
        <dbReference type="PROSITE-ProRule" id="PRU00409"/>
    </source>
</evidence>
<dbReference type="Proteomes" id="UP001501222">
    <property type="component" value="Unassembled WGS sequence"/>
</dbReference>
<name>A0ABP6VNX3_9ACTN</name>
<dbReference type="InterPro" id="IPR013651">
    <property type="entry name" value="ATP-grasp_RimK-type"/>
</dbReference>
<evidence type="ECO:0000313" key="4">
    <source>
        <dbReference type="Proteomes" id="UP001501222"/>
    </source>
</evidence>
<keyword evidence="4" id="KW-1185">Reference proteome</keyword>